<dbReference type="Proteomes" id="UP001286456">
    <property type="component" value="Unassembled WGS sequence"/>
</dbReference>
<evidence type="ECO:0000256" key="4">
    <source>
        <dbReference type="ARBA" id="ARBA00022692"/>
    </source>
</evidence>
<dbReference type="PROSITE" id="PS00211">
    <property type="entry name" value="ABC_TRANSPORTER_1"/>
    <property type="match status" value="1"/>
</dbReference>
<dbReference type="InterPro" id="IPR003593">
    <property type="entry name" value="AAA+_ATPase"/>
</dbReference>
<dbReference type="Gene3D" id="3.40.50.300">
    <property type="entry name" value="P-loop containing nucleotide triphosphate hydrolases"/>
    <property type="match status" value="1"/>
</dbReference>
<keyword evidence="3" id="KW-1003">Cell membrane</keyword>
<sequence length="656" mass="72946">MATTSFTGLYYAAPLLILPAIYFLRSPKKDAKKPGTAPPGASFRWRKALDDLRTYIPLVVPKDRIHQRRMLSYGAITALCIGAGRLVKAVCPIVMRQIIDKLDSPASKGLAGLPWMEIALFVMLRNVVTSLVSGVSRSIRMRASHELGSVIKLTLYNKLLDQTAEYHDNKRSGSMWTAISNSGAMVVEFFSYLVFHELPMVLDIAVGVATCWTVFDRNLGLAMVGVMALYAAVSVCLPSEMRILFQSFAGAKERAVDIGYDTILNWQTVADFNRFDHERTRFSNAVHAERELQVEMERPFRWAGIWRNVVAGTGVGLVCLLGCYQIQKSNRGAGDFVMLFQFWTELFSTVDMLLDSVTMLEHFLADSSKIRELMQMQPAVRDREDAVDFELDDGTIEFENVNFSYDGQREVVKCVSFKVGGGQTVAIVGETGGGKSTLVKLLCRAYDVTDGAIRVDGQDLRSVRLSSFREHLSLVPQSIGVFNMSILENLRYANLNASSEQIEDACRAAALHDKIMKFQDGYAQVVGEKGVKLSGGELQRLAIARALLREARIVLFDEATSNLDAETEERIQDYLRKWYAGRTVVVVAHRLATVANADLIISFKDGQVVEAGRHDELLAKRGYFYQLWNKQRLAWEPSSSKGSGSEEEGVSGDAAT</sequence>
<feature type="transmembrane region" description="Helical" evidence="10">
    <location>
        <begin position="219"/>
        <end position="237"/>
    </location>
</feature>
<feature type="region of interest" description="Disordered" evidence="9">
    <location>
        <begin position="635"/>
        <end position="656"/>
    </location>
</feature>
<organism evidence="13 14">
    <name type="scientific">Cercophora scortea</name>
    <dbReference type="NCBI Taxonomy" id="314031"/>
    <lineage>
        <taxon>Eukaryota</taxon>
        <taxon>Fungi</taxon>
        <taxon>Dikarya</taxon>
        <taxon>Ascomycota</taxon>
        <taxon>Pezizomycotina</taxon>
        <taxon>Sordariomycetes</taxon>
        <taxon>Sordariomycetidae</taxon>
        <taxon>Sordariales</taxon>
        <taxon>Lasiosphaeriaceae</taxon>
        <taxon>Cercophora</taxon>
    </lineage>
</organism>
<dbReference type="GO" id="GO:0005524">
    <property type="term" value="F:ATP binding"/>
    <property type="evidence" value="ECO:0007669"/>
    <property type="project" value="UniProtKB-KW"/>
</dbReference>
<dbReference type="SMART" id="SM00382">
    <property type="entry name" value="AAA"/>
    <property type="match status" value="1"/>
</dbReference>
<feature type="domain" description="ABC transporter" evidence="11">
    <location>
        <begin position="396"/>
        <end position="630"/>
    </location>
</feature>
<feature type="domain" description="ABC transmembrane type-1" evidence="12">
    <location>
        <begin position="75"/>
        <end position="362"/>
    </location>
</feature>
<dbReference type="InterPro" id="IPR036640">
    <property type="entry name" value="ABC1_TM_sf"/>
</dbReference>
<keyword evidence="5" id="KW-0547">Nucleotide-binding</keyword>
<feature type="transmembrane region" description="Helical" evidence="10">
    <location>
        <begin position="71"/>
        <end position="95"/>
    </location>
</feature>
<dbReference type="GO" id="GO:0140359">
    <property type="term" value="F:ABC-type transporter activity"/>
    <property type="evidence" value="ECO:0007669"/>
    <property type="project" value="InterPro"/>
</dbReference>
<evidence type="ECO:0000256" key="2">
    <source>
        <dbReference type="ARBA" id="ARBA00022448"/>
    </source>
</evidence>
<dbReference type="InterPro" id="IPR003439">
    <property type="entry name" value="ABC_transporter-like_ATP-bd"/>
</dbReference>
<dbReference type="SUPFAM" id="SSF52540">
    <property type="entry name" value="P-loop containing nucleoside triphosphate hydrolases"/>
    <property type="match status" value="1"/>
</dbReference>
<accession>A0AAE0I8D0</accession>
<keyword evidence="13" id="KW-0378">Hydrolase</keyword>
<dbReference type="Pfam" id="PF00664">
    <property type="entry name" value="ABC_membrane"/>
    <property type="match status" value="1"/>
</dbReference>
<evidence type="ECO:0000313" key="13">
    <source>
        <dbReference type="EMBL" id="KAK3320189.1"/>
    </source>
</evidence>
<reference evidence="13" key="1">
    <citation type="journal article" date="2023" name="Mol. Phylogenet. Evol.">
        <title>Genome-scale phylogeny and comparative genomics of the fungal order Sordariales.</title>
        <authorList>
            <person name="Hensen N."/>
            <person name="Bonometti L."/>
            <person name="Westerberg I."/>
            <person name="Brannstrom I.O."/>
            <person name="Guillou S."/>
            <person name="Cros-Aarteil S."/>
            <person name="Calhoun S."/>
            <person name="Haridas S."/>
            <person name="Kuo A."/>
            <person name="Mondo S."/>
            <person name="Pangilinan J."/>
            <person name="Riley R."/>
            <person name="LaButti K."/>
            <person name="Andreopoulos B."/>
            <person name="Lipzen A."/>
            <person name="Chen C."/>
            <person name="Yan M."/>
            <person name="Daum C."/>
            <person name="Ng V."/>
            <person name="Clum A."/>
            <person name="Steindorff A."/>
            <person name="Ohm R.A."/>
            <person name="Martin F."/>
            <person name="Silar P."/>
            <person name="Natvig D.O."/>
            <person name="Lalanne C."/>
            <person name="Gautier V."/>
            <person name="Ament-Velasquez S.L."/>
            <person name="Kruys A."/>
            <person name="Hutchinson M.I."/>
            <person name="Powell A.J."/>
            <person name="Barry K."/>
            <person name="Miller A.N."/>
            <person name="Grigoriev I.V."/>
            <person name="Debuchy R."/>
            <person name="Gladieux P."/>
            <person name="Hiltunen Thoren M."/>
            <person name="Johannesson H."/>
        </authorList>
    </citation>
    <scope>NUCLEOTIDE SEQUENCE</scope>
    <source>
        <strain evidence="13">SMH4131-1</strain>
    </source>
</reference>
<evidence type="ECO:0000259" key="12">
    <source>
        <dbReference type="PROSITE" id="PS50929"/>
    </source>
</evidence>
<dbReference type="GO" id="GO:0005774">
    <property type="term" value="C:vacuolar membrane"/>
    <property type="evidence" value="ECO:0007669"/>
    <property type="project" value="TreeGrafter"/>
</dbReference>
<keyword evidence="8 10" id="KW-0472">Membrane</keyword>
<evidence type="ECO:0000256" key="7">
    <source>
        <dbReference type="ARBA" id="ARBA00022989"/>
    </source>
</evidence>
<keyword evidence="6" id="KW-0067">ATP-binding</keyword>
<keyword evidence="7 10" id="KW-1133">Transmembrane helix</keyword>
<evidence type="ECO:0000256" key="8">
    <source>
        <dbReference type="ARBA" id="ARBA00023136"/>
    </source>
</evidence>
<dbReference type="InterPro" id="IPR011527">
    <property type="entry name" value="ABC1_TM_dom"/>
</dbReference>
<comment type="subcellular location">
    <subcellularLocation>
        <location evidence="1">Cell membrane</location>
        <topology evidence="1">Multi-pass membrane protein</topology>
    </subcellularLocation>
</comment>
<evidence type="ECO:0000256" key="10">
    <source>
        <dbReference type="SAM" id="Phobius"/>
    </source>
</evidence>
<keyword evidence="2" id="KW-0813">Transport</keyword>
<evidence type="ECO:0000256" key="6">
    <source>
        <dbReference type="ARBA" id="ARBA00022840"/>
    </source>
</evidence>
<dbReference type="InterPro" id="IPR039421">
    <property type="entry name" value="Type_1_exporter"/>
</dbReference>
<dbReference type="FunFam" id="3.40.50.300:FF:000221">
    <property type="entry name" value="Multidrug ABC transporter ATP-binding protein"/>
    <property type="match status" value="1"/>
</dbReference>
<dbReference type="InterPro" id="IPR017871">
    <property type="entry name" value="ABC_transporter-like_CS"/>
</dbReference>
<dbReference type="GO" id="GO:0005886">
    <property type="term" value="C:plasma membrane"/>
    <property type="evidence" value="ECO:0007669"/>
    <property type="project" value="UniProtKB-SubCell"/>
</dbReference>
<evidence type="ECO:0000313" key="14">
    <source>
        <dbReference type="Proteomes" id="UP001286456"/>
    </source>
</evidence>
<evidence type="ECO:0000256" key="5">
    <source>
        <dbReference type="ARBA" id="ARBA00022741"/>
    </source>
</evidence>
<evidence type="ECO:0000259" key="11">
    <source>
        <dbReference type="PROSITE" id="PS50893"/>
    </source>
</evidence>
<proteinExistence type="predicted"/>
<reference evidence="13" key="2">
    <citation type="submission" date="2023-06" db="EMBL/GenBank/DDBJ databases">
        <authorList>
            <consortium name="Lawrence Berkeley National Laboratory"/>
            <person name="Haridas S."/>
            <person name="Hensen N."/>
            <person name="Bonometti L."/>
            <person name="Westerberg I."/>
            <person name="Brannstrom I.O."/>
            <person name="Guillou S."/>
            <person name="Cros-Aarteil S."/>
            <person name="Calhoun S."/>
            <person name="Kuo A."/>
            <person name="Mondo S."/>
            <person name="Pangilinan J."/>
            <person name="Riley R."/>
            <person name="Labutti K."/>
            <person name="Andreopoulos B."/>
            <person name="Lipzen A."/>
            <person name="Chen C."/>
            <person name="Yanf M."/>
            <person name="Daum C."/>
            <person name="Ng V."/>
            <person name="Clum A."/>
            <person name="Steindorff A."/>
            <person name="Ohm R."/>
            <person name="Martin F."/>
            <person name="Silar P."/>
            <person name="Natvig D."/>
            <person name="Lalanne C."/>
            <person name="Gautier V."/>
            <person name="Ament-Velasquez S.L."/>
            <person name="Kruys A."/>
            <person name="Hutchinson M.I."/>
            <person name="Powell A.J."/>
            <person name="Barry K."/>
            <person name="Miller A.N."/>
            <person name="Grigoriev I.V."/>
            <person name="Debuchy R."/>
            <person name="Gladieux P."/>
            <person name="Thoren M.H."/>
            <person name="Johannesson H."/>
        </authorList>
    </citation>
    <scope>NUCLEOTIDE SEQUENCE</scope>
    <source>
        <strain evidence="13">SMH4131-1</strain>
    </source>
</reference>
<dbReference type="PROSITE" id="PS50929">
    <property type="entry name" value="ABC_TM1F"/>
    <property type="match status" value="1"/>
</dbReference>
<evidence type="ECO:0000256" key="3">
    <source>
        <dbReference type="ARBA" id="ARBA00022475"/>
    </source>
</evidence>
<dbReference type="SUPFAM" id="SSF90123">
    <property type="entry name" value="ABC transporter transmembrane region"/>
    <property type="match status" value="1"/>
</dbReference>
<dbReference type="Gene3D" id="1.20.1560.10">
    <property type="entry name" value="ABC transporter type 1, transmembrane domain"/>
    <property type="match status" value="1"/>
</dbReference>
<gene>
    <name evidence="13" type="ORF">B0T19DRAFT_283628</name>
</gene>
<dbReference type="AlphaFoldDB" id="A0AAE0I8D0"/>
<name>A0AAE0I8D0_9PEZI</name>
<keyword evidence="4 10" id="KW-0812">Transmembrane</keyword>
<dbReference type="Pfam" id="PF00005">
    <property type="entry name" value="ABC_tran"/>
    <property type="match status" value="1"/>
</dbReference>
<feature type="transmembrane region" description="Helical" evidence="10">
    <location>
        <begin position="115"/>
        <end position="135"/>
    </location>
</feature>
<dbReference type="InterPro" id="IPR027417">
    <property type="entry name" value="P-loop_NTPase"/>
</dbReference>
<feature type="transmembrane region" description="Helical" evidence="10">
    <location>
        <begin position="6"/>
        <end position="24"/>
    </location>
</feature>
<dbReference type="PANTHER" id="PTHR24221:SF651">
    <property type="entry name" value="HEAVY METAL TOLERANCE PROTEIN"/>
    <property type="match status" value="1"/>
</dbReference>
<evidence type="ECO:0000256" key="1">
    <source>
        <dbReference type="ARBA" id="ARBA00004651"/>
    </source>
</evidence>
<dbReference type="GO" id="GO:0016887">
    <property type="term" value="F:ATP hydrolysis activity"/>
    <property type="evidence" value="ECO:0007669"/>
    <property type="project" value="InterPro"/>
</dbReference>
<protein>
    <submittedName>
        <fullName evidence="13">P-loop containing nucleoside triphosphate hydrolase protein</fullName>
    </submittedName>
</protein>
<dbReference type="EMBL" id="JAUEPO010000006">
    <property type="protein sequence ID" value="KAK3320189.1"/>
    <property type="molecule type" value="Genomic_DNA"/>
</dbReference>
<evidence type="ECO:0000256" key="9">
    <source>
        <dbReference type="SAM" id="MobiDB-lite"/>
    </source>
</evidence>
<keyword evidence="14" id="KW-1185">Reference proteome</keyword>
<dbReference type="PANTHER" id="PTHR24221">
    <property type="entry name" value="ATP-BINDING CASSETTE SUB-FAMILY B"/>
    <property type="match status" value="1"/>
</dbReference>
<comment type="caution">
    <text evidence="13">The sequence shown here is derived from an EMBL/GenBank/DDBJ whole genome shotgun (WGS) entry which is preliminary data.</text>
</comment>
<dbReference type="PROSITE" id="PS50893">
    <property type="entry name" value="ABC_TRANSPORTER_2"/>
    <property type="match status" value="1"/>
</dbReference>